<keyword evidence="1" id="KW-1133">Transmembrane helix</keyword>
<reference evidence="3" key="1">
    <citation type="journal article" date="2016" name="Nature">
        <title>The genome of the seagrass Zostera marina reveals angiosperm adaptation to the sea.</title>
        <authorList>
            <person name="Olsen J.L."/>
            <person name="Rouze P."/>
            <person name="Verhelst B."/>
            <person name="Lin Y.-C."/>
            <person name="Bayer T."/>
            <person name="Collen J."/>
            <person name="Dattolo E."/>
            <person name="De Paoli E."/>
            <person name="Dittami S."/>
            <person name="Maumus F."/>
            <person name="Michel G."/>
            <person name="Kersting A."/>
            <person name="Lauritano C."/>
            <person name="Lohaus R."/>
            <person name="Toepel M."/>
            <person name="Tonon T."/>
            <person name="Vanneste K."/>
            <person name="Amirebrahimi M."/>
            <person name="Brakel J."/>
            <person name="Bostroem C."/>
            <person name="Chovatia M."/>
            <person name="Grimwood J."/>
            <person name="Jenkins J.W."/>
            <person name="Jueterbock A."/>
            <person name="Mraz A."/>
            <person name="Stam W.T."/>
            <person name="Tice H."/>
            <person name="Bornberg-Bauer E."/>
            <person name="Green P.J."/>
            <person name="Pearson G.A."/>
            <person name="Procaccini G."/>
            <person name="Duarte C.M."/>
            <person name="Schmutz J."/>
            <person name="Reusch T.B.H."/>
            <person name="Van de Peer Y."/>
        </authorList>
    </citation>
    <scope>NUCLEOTIDE SEQUENCE [LARGE SCALE GENOMIC DNA]</scope>
    <source>
        <strain evidence="3">cv. Finnish</strain>
    </source>
</reference>
<feature type="transmembrane region" description="Helical" evidence="1">
    <location>
        <begin position="507"/>
        <end position="531"/>
    </location>
</feature>
<proteinExistence type="predicted"/>
<dbReference type="PANTHER" id="PTHR31170">
    <property type="entry name" value="BNAC04G53230D PROTEIN"/>
    <property type="match status" value="1"/>
</dbReference>
<keyword evidence="3" id="KW-1185">Reference proteome</keyword>
<keyword evidence="1" id="KW-0472">Membrane</keyword>
<dbReference type="Pfam" id="PF03140">
    <property type="entry name" value="DUF247"/>
    <property type="match status" value="1"/>
</dbReference>
<dbReference type="AlphaFoldDB" id="A0A0K9NTU6"/>
<dbReference type="OMA" id="FDIRITH"/>
<dbReference type="OrthoDB" id="1589813at2759"/>
<sequence length="540" mass="63037">MSSLGDEKIKILVGEPSMSAGDEEVEIVVDCMVKKVKKFHERLIKHDEPVICRIPDEIRGNHGSAYEPNYIKIGPYNGGRVNLGQPDMEEIKLQYLINLCKRSIDGDNPEIEDILKIYITAVQKLELNARRRYPDLSFEMSSSDFVQMLVVDGCFIVELFFNSLEMRDSDDRIISKTFEGIPELFKFRNIRALCRDLLLFENQIPFFILKEIYSKTKFRIEDPPNLSLVDLAVHFLYMTDNITQKVLPEEYRRDEEPIEIHHLLHLSHLCLVNQLYVPEDSHIREAKTLLDHLFIMIGKFIKAIFKYSKFILLTTMSFWFNVFMIWKWPFWKHFRLTDVPPDDELRDKIMSIPTAMQLNEAGVSLRKKITSKCYIHVTFEDGIMEIPNIPIDDYTSSEYRNLLALEQSWETYGDQFKSYVWFMGKLINTTDDVALLMESKIIDNNLGSAEDIVKFYKEIGIGLQFIPLHHSRNLYWAILFVKINTYCEKTYNKWRAKLKRDYLTTPWSVISLLAALLLIGLVAVQTVYSIIGFQVGNNTL</sequence>
<feature type="transmembrane region" description="Helical" evidence="1">
    <location>
        <begin position="307"/>
        <end position="326"/>
    </location>
</feature>
<dbReference type="EMBL" id="LFYR01001623">
    <property type="protein sequence ID" value="KMZ60206.1"/>
    <property type="molecule type" value="Genomic_DNA"/>
</dbReference>
<evidence type="ECO:0000313" key="3">
    <source>
        <dbReference type="Proteomes" id="UP000036987"/>
    </source>
</evidence>
<accession>A0A0K9NTU6</accession>
<dbReference type="Proteomes" id="UP000036987">
    <property type="component" value="Unassembled WGS sequence"/>
</dbReference>
<evidence type="ECO:0000256" key="1">
    <source>
        <dbReference type="SAM" id="Phobius"/>
    </source>
</evidence>
<dbReference type="PANTHER" id="PTHR31170:SF25">
    <property type="entry name" value="BNAA09G04570D PROTEIN"/>
    <property type="match status" value="1"/>
</dbReference>
<protein>
    <submittedName>
        <fullName evidence="2">Uncharacterized protein</fullName>
    </submittedName>
</protein>
<keyword evidence="1" id="KW-0812">Transmembrane</keyword>
<comment type="caution">
    <text evidence="2">The sequence shown here is derived from an EMBL/GenBank/DDBJ whole genome shotgun (WGS) entry which is preliminary data.</text>
</comment>
<gene>
    <name evidence="2" type="ORF">ZOSMA_5G00690</name>
</gene>
<evidence type="ECO:0000313" key="2">
    <source>
        <dbReference type="EMBL" id="KMZ60206.1"/>
    </source>
</evidence>
<dbReference type="InterPro" id="IPR004158">
    <property type="entry name" value="DUF247_pln"/>
</dbReference>
<organism evidence="2 3">
    <name type="scientific">Zostera marina</name>
    <name type="common">Eelgrass</name>
    <dbReference type="NCBI Taxonomy" id="29655"/>
    <lineage>
        <taxon>Eukaryota</taxon>
        <taxon>Viridiplantae</taxon>
        <taxon>Streptophyta</taxon>
        <taxon>Embryophyta</taxon>
        <taxon>Tracheophyta</taxon>
        <taxon>Spermatophyta</taxon>
        <taxon>Magnoliopsida</taxon>
        <taxon>Liliopsida</taxon>
        <taxon>Zosteraceae</taxon>
        <taxon>Zostera</taxon>
    </lineage>
</organism>
<name>A0A0K9NTU6_ZOSMR</name>